<comment type="caution">
    <text evidence="2">The sequence shown here is derived from an EMBL/GenBank/DDBJ whole genome shotgun (WGS) entry which is preliminary data.</text>
</comment>
<protein>
    <recommendedName>
        <fullName evidence="4">Secreted protein</fullName>
    </recommendedName>
</protein>
<evidence type="ECO:0008006" key="4">
    <source>
        <dbReference type="Google" id="ProtNLM"/>
    </source>
</evidence>
<proteinExistence type="predicted"/>
<feature type="signal peptide" evidence="1">
    <location>
        <begin position="1"/>
        <end position="24"/>
    </location>
</feature>
<keyword evidence="1" id="KW-0732">Signal</keyword>
<keyword evidence="3" id="KW-1185">Reference proteome</keyword>
<accession>A0A495WZA4</accession>
<evidence type="ECO:0000313" key="3">
    <source>
        <dbReference type="Proteomes" id="UP000272729"/>
    </source>
</evidence>
<gene>
    <name evidence="2" type="ORF">DFJ66_0359</name>
</gene>
<reference evidence="2 3" key="1">
    <citation type="submission" date="2018-10" db="EMBL/GenBank/DDBJ databases">
        <title>Sequencing the genomes of 1000 actinobacteria strains.</title>
        <authorList>
            <person name="Klenk H.-P."/>
        </authorList>
    </citation>
    <scope>NUCLEOTIDE SEQUENCE [LARGE SCALE GENOMIC DNA]</scope>
    <source>
        <strain evidence="2 3">DSM 43911</strain>
    </source>
</reference>
<organism evidence="2 3">
    <name type="scientific">Saccharothrix variisporea</name>
    <dbReference type="NCBI Taxonomy" id="543527"/>
    <lineage>
        <taxon>Bacteria</taxon>
        <taxon>Bacillati</taxon>
        <taxon>Actinomycetota</taxon>
        <taxon>Actinomycetes</taxon>
        <taxon>Pseudonocardiales</taxon>
        <taxon>Pseudonocardiaceae</taxon>
        <taxon>Saccharothrix</taxon>
    </lineage>
</organism>
<name>A0A495WZA4_9PSEU</name>
<evidence type="ECO:0000313" key="2">
    <source>
        <dbReference type="EMBL" id="RKT67191.1"/>
    </source>
</evidence>
<sequence>MNRTLTLALVAAALCAVTTPTATAAALPAPAATVRHDDPDDGDWEYYGDFHNQVLCEAAGAAGVVAGRWDEWRCDGGDLWVDYDDHDDDFPNS</sequence>
<dbReference type="EMBL" id="RBXR01000001">
    <property type="protein sequence ID" value="RKT67191.1"/>
    <property type="molecule type" value="Genomic_DNA"/>
</dbReference>
<feature type="chain" id="PRO_5019736524" description="Secreted protein" evidence="1">
    <location>
        <begin position="25"/>
        <end position="93"/>
    </location>
</feature>
<dbReference type="Proteomes" id="UP000272729">
    <property type="component" value="Unassembled WGS sequence"/>
</dbReference>
<evidence type="ECO:0000256" key="1">
    <source>
        <dbReference type="SAM" id="SignalP"/>
    </source>
</evidence>
<dbReference type="AlphaFoldDB" id="A0A495WZA4"/>
<dbReference type="RefSeq" id="WP_170199072.1">
    <property type="nucleotide sequence ID" value="NZ_JBIUBA010000085.1"/>
</dbReference>